<proteinExistence type="predicted"/>
<sequence length="44" mass="4973">MLQLSASLGDQQLLLDIQWADTITIIIFFLINIKESVTPPILMD</sequence>
<feature type="transmembrane region" description="Helical" evidence="1">
    <location>
        <begin position="12"/>
        <end position="33"/>
    </location>
</feature>
<keyword evidence="1" id="KW-0812">Transmembrane</keyword>
<keyword evidence="1" id="KW-1133">Transmembrane helix</keyword>
<comment type="caution">
    <text evidence="2">The sequence shown here is derived from an EMBL/GenBank/DDBJ whole genome shotgun (WGS) entry which is preliminary data.</text>
</comment>
<reference evidence="2 3" key="1">
    <citation type="submission" date="2013-11" db="EMBL/GenBank/DDBJ databases">
        <title>Draft genome sequence and annotation of the entomopathogenic bacterium, Xenorhabdus cabanillasi strain JM26.</title>
        <authorList>
            <person name="Gualtieri M."/>
            <person name="Ogier J.C."/>
            <person name="Pages S."/>
            <person name="Givaudan A."/>
            <person name="Gaudriault S."/>
        </authorList>
    </citation>
    <scope>NUCLEOTIDE SEQUENCE [LARGE SCALE GENOMIC DNA]</scope>
    <source>
        <strain evidence="2 3">JM26</strain>
    </source>
</reference>
<protein>
    <submittedName>
        <fullName evidence="2">Uncharacterized protein</fullName>
    </submittedName>
</protein>
<gene>
    <name evidence="2" type="ORF">XCR1_1020009</name>
</gene>
<dbReference type="EMBL" id="CBXE010000005">
    <property type="protein sequence ID" value="CDL79011.1"/>
    <property type="molecule type" value="Genomic_DNA"/>
</dbReference>
<evidence type="ECO:0000256" key="1">
    <source>
        <dbReference type="SAM" id="Phobius"/>
    </source>
</evidence>
<dbReference type="Proteomes" id="UP000019197">
    <property type="component" value="Unassembled WGS sequence"/>
</dbReference>
<dbReference type="AlphaFoldDB" id="W1IN12"/>
<keyword evidence="1" id="KW-0472">Membrane</keyword>
<evidence type="ECO:0000313" key="2">
    <source>
        <dbReference type="EMBL" id="CDL79011.1"/>
    </source>
</evidence>
<evidence type="ECO:0000313" key="3">
    <source>
        <dbReference type="Proteomes" id="UP000019197"/>
    </source>
</evidence>
<organism evidence="2 3">
    <name type="scientific">Xenorhabdus cabanillasii JM26</name>
    <dbReference type="NCBI Taxonomy" id="1427517"/>
    <lineage>
        <taxon>Bacteria</taxon>
        <taxon>Pseudomonadati</taxon>
        <taxon>Pseudomonadota</taxon>
        <taxon>Gammaproteobacteria</taxon>
        <taxon>Enterobacterales</taxon>
        <taxon>Morganellaceae</taxon>
        <taxon>Xenorhabdus</taxon>
    </lineage>
</organism>
<accession>W1IN12</accession>
<name>W1IN12_9GAMM</name>